<dbReference type="InterPro" id="IPR036068">
    <property type="entry name" value="Nicotinate_pribotase-like_C"/>
</dbReference>
<evidence type="ECO:0000256" key="1">
    <source>
        <dbReference type="ARBA" id="ARBA00001936"/>
    </source>
</evidence>
<evidence type="ECO:0000259" key="16">
    <source>
        <dbReference type="Pfam" id="PF04095"/>
    </source>
</evidence>
<comment type="catalytic activity">
    <reaction evidence="15">
        <text>5-phospho-alpha-D-ribose 1-diphosphate + nicotinate + ATP + H2O = nicotinate beta-D-ribonucleotide + ADP + phosphate + diphosphate</text>
        <dbReference type="Rhea" id="RHEA:36163"/>
        <dbReference type="ChEBI" id="CHEBI:15377"/>
        <dbReference type="ChEBI" id="CHEBI:30616"/>
        <dbReference type="ChEBI" id="CHEBI:32544"/>
        <dbReference type="ChEBI" id="CHEBI:33019"/>
        <dbReference type="ChEBI" id="CHEBI:43474"/>
        <dbReference type="ChEBI" id="CHEBI:57502"/>
        <dbReference type="ChEBI" id="CHEBI:58017"/>
        <dbReference type="ChEBI" id="CHEBI:456216"/>
        <dbReference type="EC" id="6.3.4.21"/>
    </reaction>
</comment>
<dbReference type="PANTHER" id="PTHR11098:SF1">
    <property type="entry name" value="NICOTINATE PHOSPHORIBOSYLTRANSFERASE"/>
    <property type="match status" value="1"/>
</dbReference>
<evidence type="ECO:0000256" key="14">
    <source>
        <dbReference type="ARBA" id="ARBA00023426"/>
    </source>
</evidence>
<dbReference type="InterPro" id="IPR041525">
    <property type="entry name" value="N/Namide_PRibTrfase"/>
</dbReference>
<dbReference type="InterPro" id="IPR013785">
    <property type="entry name" value="Aldolase_TIM"/>
</dbReference>
<dbReference type="WBParaSite" id="NBR_0000213301-mRNA-1">
    <property type="protein sequence ID" value="NBR_0000213301-mRNA-1"/>
    <property type="gene ID" value="NBR_0000213301"/>
</dbReference>
<comment type="pathway">
    <text evidence="3">Cofactor biosynthesis; NAD(+) biosynthesis; nicotinate D-ribonucleotide from nicotinate: step 1/1.</text>
</comment>
<comment type="cofactor">
    <cofactor evidence="1">
        <name>Mn(2+)</name>
        <dbReference type="ChEBI" id="CHEBI:29035"/>
    </cofactor>
</comment>
<feature type="domain" description="Nicotinate/nicotinamide phosphoribosyltransferase" evidence="16">
    <location>
        <begin position="43"/>
        <end position="250"/>
    </location>
</feature>
<dbReference type="FunFam" id="3.20.20.70:FF:000155">
    <property type="entry name" value="Nicotinate phosphoribosyltransferase"/>
    <property type="match status" value="1"/>
</dbReference>
<dbReference type="GO" id="GO:0046872">
    <property type="term" value="F:metal ion binding"/>
    <property type="evidence" value="ECO:0007669"/>
    <property type="project" value="UniProtKB-KW"/>
</dbReference>
<evidence type="ECO:0000256" key="3">
    <source>
        <dbReference type="ARBA" id="ARBA00004952"/>
    </source>
</evidence>
<keyword evidence="9" id="KW-0662">Pyridine nucleotide biosynthesis</keyword>
<comment type="similarity">
    <text evidence="4">Belongs to the NAPRTase family.</text>
</comment>
<evidence type="ECO:0000256" key="7">
    <source>
        <dbReference type="ARBA" id="ARBA00022553"/>
    </source>
</evidence>
<dbReference type="GO" id="GO:0016740">
    <property type="term" value="F:transferase activity"/>
    <property type="evidence" value="ECO:0007669"/>
    <property type="project" value="UniProtKB-KW"/>
</dbReference>
<comment type="function">
    <text evidence="14">Catalyzes the first step in the biosynthesis of NAD from nicotinic acid, the ATP-dependent synthesis of beta-nicotinate D-ribonucleotide from nicotinate and 5-phospho-D-ribose 1-phosphate. Helps prevent cellular oxidative stress via its role in NAD biosynthesis.</text>
</comment>
<protein>
    <recommendedName>
        <fullName evidence="6">Nicotinate phosphoribosyltransferase</fullName>
        <ecNumber evidence="5">6.3.4.21</ecNumber>
    </recommendedName>
</protein>
<dbReference type="SUPFAM" id="SSF54675">
    <property type="entry name" value="Nicotinate/Quinolinate PRTase N-terminal domain-like"/>
    <property type="match status" value="1"/>
</dbReference>
<evidence type="ECO:0000256" key="9">
    <source>
        <dbReference type="ARBA" id="ARBA00022642"/>
    </source>
</evidence>
<dbReference type="AlphaFoldDB" id="A0A0N4XHY1"/>
<evidence type="ECO:0000256" key="13">
    <source>
        <dbReference type="ARBA" id="ARBA00023211"/>
    </source>
</evidence>
<name>A0A0N4XHY1_NIPBR</name>
<dbReference type="Pfam" id="PF04095">
    <property type="entry name" value="NAPRTase"/>
    <property type="match status" value="1"/>
</dbReference>
<evidence type="ECO:0000256" key="8">
    <source>
        <dbReference type="ARBA" id="ARBA00022598"/>
    </source>
</evidence>
<keyword evidence="7" id="KW-0597">Phosphoprotein</keyword>
<dbReference type="EC" id="6.3.4.21" evidence="5"/>
<keyword evidence="18" id="KW-1185">Reference proteome</keyword>
<keyword evidence="10" id="KW-0808">Transferase</keyword>
<dbReference type="FunFam" id="3.20.20.70:FF:000173">
    <property type="entry name" value="Nicotinate phosphoribosyltransferase"/>
    <property type="match status" value="1"/>
</dbReference>
<accession>A0A0N4XHY1</accession>
<dbReference type="UniPathway" id="UPA00253">
    <property type="reaction ID" value="UER00457"/>
</dbReference>
<dbReference type="OMA" id="EPGRIHE"/>
<evidence type="ECO:0000256" key="15">
    <source>
        <dbReference type="ARBA" id="ARBA00048668"/>
    </source>
</evidence>
<dbReference type="Gene3D" id="3.20.140.10">
    <property type="entry name" value="nicotinate phosphoribosyltransferase"/>
    <property type="match status" value="1"/>
</dbReference>
<keyword evidence="13" id="KW-0464">Manganese</keyword>
<sequence length="268" mass="29722">MTVEGPLAVCQLMESTFLNLVNYATLVATNASRFRKVAGEKIQLFEFGLRRAQGPNGGLTASKYCYIGGFDGTSNVLAGKLFGIPVKGTQAHSFVCSFSSTEDFKAKRLMCKDGSKEVDLLSLSLNKRQWIMKEVDWGVVESEVNDGELTAFVAYAIAFPSANVALIDTYDVLRSGIINFMAVTLALFDCGYKSIGCRIDSGDLSYLSKEVRIRFRKIAQLDPALNWIADMSIVASNDINEETIMSLNEQKVCCWMFICFRRKSKGKR</sequence>
<reference evidence="17 18" key="2">
    <citation type="submission" date="2018-11" db="EMBL/GenBank/DDBJ databases">
        <authorList>
            <consortium name="Pathogen Informatics"/>
        </authorList>
    </citation>
    <scope>NUCLEOTIDE SEQUENCE [LARGE SCALE GENOMIC DNA]</scope>
</reference>
<evidence type="ECO:0000256" key="4">
    <source>
        <dbReference type="ARBA" id="ARBA00010897"/>
    </source>
</evidence>
<dbReference type="SUPFAM" id="SSF51690">
    <property type="entry name" value="Nicotinate/Quinolinate PRTase C-terminal domain-like"/>
    <property type="match status" value="1"/>
</dbReference>
<evidence type="ECO:0000256" key="11">
    <source>
        <dbReference type="ARBA" id="ARBA00022723"/>
    </source>
</evidence>
<evidence type="ECO:0000313" key="17">
    <source>
        <dbReference type="EMBL" id="VDL65723.1"/>
    </source>
</evidence>
<evidence type="ECO:0000256" key="2">
    <source>
        <dbReference type="ARBA" id="ARBA00001946"/>
    </source>
</evidence>
<evidence type="ECO:0000256" key="12">
    <source>
        <dbReference type="ARBA" id="ARBA00022842"/>
    </source>
</evidence>
<dbReference type="PANTHER" id="PTHR11098">
    <property type="entry name" value="NICOTINATE PHOSPHORIBOSYLTRANSFERASE"/>
    <property type="match status" value="1"/>
</dbReference>
<gene>
    <name evidence="17" type="ORF">NBR_LOCUS2134</name>
</gene>
<evidence type="ECO:0000313" key="19">
    <source>
        <dbReference type="WBParaSite" id="NBR_0000213301-mRNA-1"/>
    </source>
</evidence>
<evidence type="ECO:0000256" key="5">
    <source>
        <dbReference type="ARBA" id="ARBA00013236"/>
    </source>
</evidence>
<keyword evidence="11" id="KW-0479">Metal-binding</keyword>
<evidence type="ECO:0000313" key="18">
    <source>
        <dbReference type="Proteomes" id="UP000271162"/>
    </source>
</evidence>
<dbReference type="STRING" id="27835.A0A0N4XHY1"/>
<evidence type="ECO:0000256" key="10">
    <source>
        <dbReference type="ARBA" id="ARBA00022679"/>
    </source>
</evidence>
<keyword evidence="12" id="KW-0460">Magnesium</keyword>
<dbReference type="EMBL" id="UYSL01002227">
    <property type="protein sequence ID" value="VDL65723.1"/>
    <property type="molecule type" value="Genomic_DNA"/>
</dbReference>
<dbReference type="GO" id="GO:0005829">
    <property type="term" value="C:cytosol"/>
    <property type="evidence" value="ECO:0007669"/>
    <property type="project" value="TreeGrafter"/>
</dbReference>
<reference evidence="19" key="1">
    <citation type="submission" date="2017-02" db="UniProtKB">
        <authorList>
            <consortium name="WormBaseParasite"/>
        </authorList>
    </citation>
    <scope>IDENTIFICATION</scope>
</reference>
<dbReference type="GO" id="GO:0034355">
    <property type="term" value="P:NAD+ biosynthetic process via the salvage pathway"/>
    <property type="evidence" value="ECO:0007669"/>
    <property type="project" value="TreeGrafter"/>
</dbReference>
<dbReference type="Proteomes" id="UP000271162">
    <property type="component" value="Unassembled WGS sequence"/>
</dbReference>
<comment type="cofactor">
    <cofactor evidence="2">
        <name>Mg(2+)</name>
        <dbReference type="ChEBI" id="CHEBI:18420"/>
    </cofactor>
</comment>
<keyword evidence="8" id="KW-0436">Ligase</keyword>
<organism evidence="19">
    <name type="scientific">Nippostrongylus brasiliensis</name>
    <name type="common">Rat hookworm</name>
    <dbReference type="NCBI Taxonomy" id="27835"/>
    <lineage>
        <taxon>Eukaryota</taxon>
        <taxon>Metazoa</taxon>
        <taxon>Ecdysozoa</taxon>
        <taxon>Nematoda</taxon>
        <taxon>Chromadorea</taxon>
        <taxon>Rhabditida</taxon>
        <taxon>Rhabditina</taxon>
        <taxon>Rhabditomorpha</taxon>
        <taxon>Strongyloidea</taxon>
        <taxon>Heligmosomidae</taxon>
        <taxon>Nippostrongylus</taxon>
    </lineage>
</organism>
<dbReference type="InterPro" id="IPR007229">
    <property type="entry name" value="Nic_PRibTrfase-Fam"/>
</dbReference>
<dbReference type="Gene3D" id="3.20.20.70">
    <property type="entry name" value="Aldolase class I"/>
    <property type="match status" value="2"/>
</dbReference>
<dbReference type="GO" id="GO:0004516">
    <property type="term" value="F:nicotinate phosphoribosyltransferase activity"/>
    <property type="evidence" value="ECO:0007669"/>
    <property type="project" value="UniProtKB-EC"/>
</dbReference>
<evidence type="ECO:0000256" key="6">
    <source>
        <dbReference type="ARBA" id="ARBA00021569"/>
    </source>
</evidence>
<proteinExistence type="inferred from homology"/>